<gene>
    <name evidence="1" type="ORF">PENTCL1PPCAC_13610</name>
</gene>
<name>A0AAV5T8K9_9BILA</name>
<organism evidence="1 2">
    <name type="scientific">Pristionchus entomophagus</name>
    <dbReference type="NCBI Taxonomy" id="358040"/>
    <lineage>
        <taxon>Eukaryota</taxon>
        <taxon>Metazoa</taxon>
        <taxon>Ecdysozoa</taxon>
        <taxon>Nematoda</taxon>
        <taxon>Chromadorea</taxon>
        <taxon>Rhabditida</taxon>
        <taxon>Rhabditina</taxon>
        <taxon>Diplogasteromorpha</taxon>
        <taxon>Diplogasteroidea</taxon>
        <taxon>Neodiplogasteridae</taxon>
        <taxon>Pristionchus</taxon>
    </lineage>
</organism>
<proteinExistence type="predicted"/>
<comment type="caution">
    <text evidence="1">The sequence shown here is derived from an EMBL/GenBank/DDBJ whole genome shotgun (WGS) entry which is preliminary data.</text>
</comment>
<evidence type="ECO:0000313" key="2">
    <source>
        <dbReference type="Proteomes" id="UP001432027"/>
    </source>
</evidence>
<dbReference type="AlphaFoldDB" id="A0AAV5T8K9"/>
<sequence>MSLKEFTIGISPMHRCKTELLTLDFIRKIIDNFNIDKLHLNIQSQVQLDIALQLMADRPRSQWYSLNIDFLPGIDTLRSIPATNELTIYGAGNPFQIPAELFIELLTTHQSIQLGYDTRTVLTSLDEWEEALKIILEDPRKRELDFLVNSSIISTWLSAHGVTKETNVGTICDGVEVKDIEKYETNSKQTIDICFRNCSISILRFEWMGDQNAYLQISINITGM</sequence>
<accession>A0AAV5T8K9</accession>
<dbReference type="Proteomes" id="UP001432027">
    <property type="component" value="Unassembled WGS sequence"/>
</dbReference>
<protein>
    <submittedName>
        <fullName evidence="1">Uncharacterized protein</fullName>
    </submittedName>
</protein>
<keyword evidence="2" id="KW-1185">Reference proteome</keyword>
<reference evidence="1" key="1">
    <citation type="submission" date="2023-10" db="EMBL/GenBank/DDBJ databases">
        <title>Genome assembly of Pristionchus species.</title>
        <authorList>
            <person name="Yoshida K."/>
            <person name="Sommer R.J."/>
        </authorList>
    </citation>
    <scope>NUCLEOTIDE SEQUENCE</scope>
    <source>
        <strain evidence="1">RS0144</strain>
    </source>
</reference>
<dbReference type="EMBL" id="BTSX01000003">
    <property type="protein sequence ID" value="GMS91435.1"/>
    <property type="molecule type" value="Genomic_DNA"/>
</dbReference>
<evidence type="ECO:0000313" key="1">
    <source>
        <dbReference type="EMBL" id="GMS91435.1"/>
    </source>
</evidence>